<feature type="domain" description="DUF4371" evidence="1">
    <location>
        <begin position="301"/>
        <end position="395"/>
    </location>
</feature>
<evidence type="ECO:0000313" key="2">
    <source>
        <dbReference type="EMBL" id="CAC5419618.1"/>
    </source>
</evidence>
<reference evidence="2 3" key="1">
    <citation type="submission" date="2020-06" db="EMBL/GenBank/DDBJ databases">
        <authorList>
            <person name="Li R."/>
            <person name="Bekaert M."/>
        </authorList>
    </citation>
    <scope>NUCLEOTIDE SEQUENCE [LARGE SCALE GENOMIC DNA]</scope>
    <source>
        <strain evidence="3">wild</strain>
    </source>
</reference>
<sequence>MTFTIIHVSTEEELLQAIQDTDENTTLIVIEEPCQTNQNENIKDTNEIIKDKYKQLISTQSNKINVNSDQNNNTNENNEIKFSAEKSCRFWEGVSDGLVNAFSSSDPKTSSSLILNSKLLMLNSDARCEKNVKKNATAEIPAESKDIANLISTSVPSAQMYSILNENWNPPSSFPFPKREMYGFQRCFKYALLHYFRWVVYSTSQDGIYCKFCVLFATDHNLGQFVKKPVQNWVKAKGECKSHEKTKYHQTALLRAQDFTHTHDKPASGIDARADTAIAKRVDKNRQILMSIGSTIVICGRQNIALRGHRENNFLDEGNKGNFLELVKFRMESGDEVLKEHLHTCGKNETYVSKTVQNNIIRLIGDQITDKFLKEIKDAQFYSVLTDEVTDVSNWAVISCFTVCRSVK</sequence>
<keyword evidence="3" id="KW-1185">Reference proteome</keyword>
<dbReference type="EMBL" id="CACVKT020009047">
    <property type="protein sequence ID" value="CAC5419618.1"/>
    <property type="molecule type" value="Genomic_DNA"/>
</dbReference>
<dbReference type="Proteomes" id="UP000507470">
    <property type="component" value="Unassembled WGS sequence"/>
</dbReference>
<dbReference type="Pfam" id="PF14291">
    <property type="entry name" value="DUF4371"/>
    <property type="match status" value="1"/>
</dbReference>
<dbReference type="PANTHER" id="PTHR45749">
    <property type="match status" value="1"/>
</dbReference>
<proteinExistence type="predicted"/>
<dbReference type="OrthoDB" id="6152523at2759"/>
<name>A0A6J8EH11_MYTCO</name>
<protein>
    <recommendedName>
        <fullName evidence="1">DUF4371 domain-containing protein</fullName>
    </recommendedName>
</protein>
<evidence type="ECO:0000259" key="1">
    <source>
        <dbReference type="Pfam" id="PF14291"/>
    </source>
</evidence>
<evidence type="ECO:0000313" key="3">
    <source>
        <dbReference type="Proteomes" id="UP000507470"/>
    </source>
</evidence>
<dbReference type="PANTHER" id="PTHR45749:SF21">
    <property type="entry name" value="DUF4371 DOMAIN-CONTAINING PROTEIN"/>
    <property type="match status" value="1"/>
</dbReference>
<gene>
    <name evidence="2" type="ORF">MCOR_51934</name>
</gene>
<organism evidence="2 3">
    <name type="scientific">Mytilus coruscus</name>
    <name type="common">Sea mussel</name>
    <dbReference type="NCBI Taxonomy" id="42192"/>
    <lineage>
        <taxon>Eukaryota</taxon>
        <taxon>Metazoa</taxon>
        <taxon>Spiralia</taxon>
        <taxon>Lophotrochozoa</taxon>
        <taxon>Mollusca</taxon>
        <taxon>Bivalvia</taxon>
        <taxon>Autobranchia</taxon>
        <taxon>Pteriomorphia</taxon>
        <taxon>Mytilida</taxon>
        <taxon>Mytiloidea</taxon>
        <taxon>Mytilidae</taxon>
        <taxon>Mytilinae</taxon>
        <taxon>Mytilus</taxon>
    </lineage>
</organism>
<accession>A0A6J8EH11</accession>
<dbReference type="AlphaFoldDB" id="A0A6J8EH11"/>
<dbReference type="InterPro" id="IPR025398">
    <property type="entry name" value="DUF4371"/>
</dbReference>